<dbReference type="Proteomes" id="UP000622547">
    <property type="component" value="Unassembled WGS sequence"/>
</dbReference>
<dbReference type="RefSeq" id="WP_204076576.1">
    <property type="nucleotide sequence ID" value="NZ_BAABHI010000042.1"/>
</dbReference>
<reference evidence="1 2" key="1">
    <citation type="submission" date="2021-01" db="EMBL/GenBank/DDBJ databases">
        <title>Whole genome shotgun sequence of Planotetraspora phitsanulokensis NBRC 104273.</title>
        <authorList>
            <person name="Komaki H."/>
            <person name="Tamura T."/>
        </authorList>
    </citation>
    <scope>NUCLEOTIDE SEQUENCE [LARGE SCALE GENOMIC DNA]</scope>
    <source>
        <strain evidence="1 2">NBRC 104273</strain>
    </source>
</reference>
<gene>
    <name evidence="1" type="ORF">Pph01_61050</name>
</gene>
<proteinExistence type="predicted"/>
<evidence type="ECO:0000313" key="2">
    <source>
        <dbReference type="Proteomes" id="UP000622547"/>
    </source>
</evidence>
<protein>
    <submittedName>
        <fullName evidence="1">Uncharacterized protein</fullName>
    </submittedName>
</protein>
<comment type="caution">
    <text evidence="1">The sequence shown here is derived from an EMBL/GenBank/DDBJ whole genome shotgun (WGS) entry which is preliminary data.</text>
</comment>
<dbReference type="AlphaFoldDB" id="A0A8J3UAB3"/>
<sequence length="57" mass="6511">MSREQNEEVCAEAGVLPTPDESIRHMAADYLARKEFEGLPNLGLFLANIRDMSFRDR</sequence>
<name>A0A8J3UAB3_9ACTN</name>
<dbReference type="EMBL" id="BOOP01000030">
    <property type="protein sequence ID" value="GII41102.1"/>
    <property type="molecule type" value="Genomic_DNA"/>
</dbReference>
<evidence type="ECO:0000313" key="1">
    <source>
        <dbReference type="EMBL" id="GII41102.1"/>
    </source>
</evidence>
<keyword evidence="2" id="KW-1185">Reference proteome</keyword>
<accession>A0A8J3UAB3</accession>
<organism evidence="1 2">
    <name type="scientific">Planotetraspora phitsanulokensis</name>
    <dbReference type="NCBI Taxonomy" id="575192"/>
    <lineage>
        <taxon>Bacteria</taxon>
        <taxon>Bacillati</taxon>
        <taxon>Actinomycetota</taxon>
        <taxon>Actinomycetes</taxon>
        <taxon>Streptosporangiales</taxon>
        <taxon>Streptosporangiaceae</taxon>
        <taxon>Planotetraspora</taxon>
    </lineage>
</organism>